<gene>
    <name evidence="2" type="ORF">B0H63DRAFT_515966</name>
</gene>
<evidence type="ECO:0000313" key="3">
    <source>
        <dbReference type="Proteomes" id="UP001285441"/>
    </source>
</evidence>
<organism evidence="2 3">
    <name type="scientific">Podospora didyma</name>
    <dbReference type="NCBI Taxonomy" id="330526"/>
    <lineage>
        <taxon>Eukaryota</taxon>
        <taxon>Fungi</taxon>
        <taxon>Dikarya</taxon>
        <taxon>Ascomycota</taxon>
        <taxon>Pezizomycotina</taxon>
        <taxon>Sordariomycetes</taxon>
        <taxon>Sordariomycetidae</taxon>
        <taxon>Sordariales</taxon>
        <taxon>Podosporaceae</taxon>
        <taxon>Podospora</taxon>
    </lineage>
</organism>
<protein>
    <recommendedName>
        <fullName evidence="4">Hydrophobin</fullName>
    </recommendedName>
</protein>
<evidence type="ECO:0008006" key="4">
    <source>
        <dbReference type="Google" id="ProtNLM"/>
    </source>
</evidence>
<feature type="signal peptide" evidence="1">
    <location>
        <begin position="1"/>
        <end position="20"/>
    </location>
</feature>
<reference evidence="2" key="2">
    <citation type="submission" date="2023-06" db="EMBL/GenBank/DDBJ databases">
        <authorList>
            <consortium name="Lawrence Berkeley National Laboratory"/>
            <person name="Haridas S."/>
            <person name="Hensen N."/>
            <person name="Bonometti L."/>
            <person name="Westerberg I."/>
            <person name="Brannstrom I.O."/>
            <person name="Guillou S."/>
            <person name="Cros-Aarteil S."/>
            <person name="Calhoun S."/>
            <person name="Kuo A."/>
            <person name="Mondo S."/>
            <person name="Pangilinan J."/>
            <person name="Riley R."/>
            <person name="LaButti K."/>
            <person name="Andreopoulos B."/>
            <person name="Lipzen A."/>
            <person name="Chen C."/>
            <person name="Yanf M."/>
            <person name="Daum C."/>
            <person name="Ng V."/>
            <person name="Clum A."/>
            <person name="Steindorff A."/>
            <person name="Ohm R."/>
            <person name="Martin F."/>
            <person name="Silar P."/>
            <person name="Natvig D."/>
            <person name="Lalanne C."/>
            <person name="Gautier V."/>
            <person name="Ament-velasquez S.L."/>
            <person name="Kruys A."/>
            <person name="Hutchinson M.I."/>
            <person name="Powell A.J."/>
            <person name="Barry K."/>
            <person name="Miller A.N."/>
            <person name="Grigoriev I.V."/>
            <person name="Debuchy R."/>
            <person name="Gladieux P."/>
            <person name="Thoren M.H."/>
            <person name="Johannesson H."/>
        </authorList>
    </citation>
    <scope>NUCLEOTIDE SEQUENCE</scope>
    <source>
        <strain evidence="2">CBS 232.78</strain>
    </source>
</reference>
<keyword evidence="1" id="KW-0732">Signal</keyword>
<comment type="caution">
    <text evidence="2">The sequence shown here is derived from an EMBL/GenBank/DDBJ whole genome shotgun (WGS) entry which is preliminary data.</text>
</comment>
<keyword evidence="3" id="KW-1185">Reference proteome</keyword>
<name>A0AAE0P3X0_9PEZI</name>
<accession>A0AAE0P3X0</accession>
<dbReference type="AlphaFoldDB" id="A0AAE0P3X0"/>
<dbReference type="Proteomes" id="UP001285441">
    <property type="component" value="Unassembled WGS sequence"/>
</dbReference>
<dbReference type="EMBL" id="JAULSW010000001">
    <property type="protein sequence ID" value="KAK3392750.1"/>
    <property type="molecule type" value="Genomic_DNA"/>
</dbReference>
<sequence length="157" mass="16090">MKFLNALGLVLLPAVQKAVSFPTRDQVVLGGGGGKASSPPHQEHHLPVPVPEAMMTRGVGAGSSTTTYPTGMLIVTKTITKTLTRELAVAATAVASTSPGKVHLSSSSESLWDLLNPFSKKNNKTEGGSDCFCAGGSVCCHGGADMVLSCDYGICGI</sequence>
<evidence type="ECO:0000313" key="2">
    <source>
        <dbReference type="EMBL" id="KAK3392750.1"/>
    </source>
</evidence>
<feature type="chain" id="PRO_5042294578" description="Hydrophobin" evidence="1">
    <location>
        <begin position="21"/>
        <end position="157"/>
    </location>
</feature>
<reference evidence="2" key="1">
    <citation type="journal article" date="2023" name="Mol. Phylogenet. Evol.">
        <title>Genome-scale phylogeny and comparative genomics of the fungal order Sordariales.</title>
        <authorList>
            <person name="Hensen N."/>
            <person name="Bonometti L."/>
            <person name="Westerberg I."/>
            <person name="Brannstrom I.O."/>
            <person name="Guillou S."/>
            <person name="Cros-Aarteil S."/>
            <person name="Calhoun S."/>
            <person name="Haridas S."/>
            <person name="Kuo A."/>
            <person name="Mondo S."/>
            <person name="Pangilinan J."/>
            <person name="Riley R."/>
            <person name="LaButti K."/>
            <person name="Andreopoulos B."/>
            <person name="Lipzen A."/>
            <person name="Chen C."/>
            <person name="Yan M."/>
            <person name="Daum C."/>
            <person name="Ng V."/>
            <person name="Clum A."/>
            <person name="Steindorff A."/>
            <person name="Ohm R.A."/>
            <person name="Martin F."/>
            <person name="Silar P."/>
            <person name="Natvig D.O."/>
            <person name="Lalanne C."/>
            <person name="Gautier V."/>
            <person name="Ament-Velasquez S.L."/>
            <person name="Kruys A."/>
            <person name="Hutchinson M.I."/>
            <person name="Powell A.J."/>
            <person name="Barry K."/>
            <person name="Miller A.N."/>
            <person name="Grigoriev I.V."/>
            <person name="Debuchy R."/>
            <person name="Gladieux P."/>
            <person name="Hiltunen Thoren M."/>
            <person name="Johannesson H."/>
        </authorList>
    </citation>
    <scope>NUCLEOTIDE SEQUENCE</scope>
    <source>
        <strain evidence="2">CBS 232.78</strain>
    </source>
</reference>
<evidence type="ECO:0000256" key="1">
    <source>
        <dbReference type="SAM" id="SignalP"/>
    </source>
</evidence>
<proteinExistence type="predicted"/>